<gene>
    <name evidence="5" type="ORF">ACFFTU_04040</name>
</gene>
<dbReference type="PROSITE" id="PS50995">
    <property type="entry name" value="HTH_MARR_2"/>
    <property type="match status" value="1"/>
</dbReference>
<evidence type="ECO:0000256" key="2">
    <source>
        <dbReference type="ARBA" id="ARBA00023125"/>
    </source>
</evidence>
<keyword evidence="2" id="KW-0238">DNA-binding</keyword>
<evidence type="ECO:0000313" key="6">
    <source>
        <dbReference type="Proteomes" id="UP001589718"/>
    </source>
</evidence>
<accession>A0ABV5P7G3</accession>
<evidence type="ECO:0000256" key="3">
    <source>
        <dbReference type="ARBA" id="ARBA00023163"/>
    </source>
</evidence>
<dbReference type="PANTHER" id="PTHR33164:SF103">
    <property type="entry name" value="REGULATORY PROTEIN MARR"/>
    <property type="match status" value="1"/>
</dbReference>
<dbReference type="InterPro" id="IPR000835">
    <property type="entry name" value="HTH_MarR-typ"/>
</dbReference>
<dbReference type="InterPro" id="IPR036390">
    <property type="entry name" value="WH_DNA-bd_sf"/>
</dbReference>
<name>A0ABV5P7G3_STRCM</name>
<dbReference type="SUPFAM" id="SSF46785">
    <property type="entry name" value="Winged helix' DNA-binding domain"/>
    <property type="match status" value="1"/>
</dbReference>
<dbReference type="EMBL" id="JBHMCR010000002">
    <property type="protein sequence ID" value="MFB9519122.1"/>
    <property type="molecule type" value="Genomic_DNA"/>
</dbReference>
<dbReference type="Pfam" id="PF01047">
    <property type="entry name" value="MarR"/>
    <property type="match status" value="1"/>
</dbReference>
<evidence type="ECO:0000313" key="5">
    <source>
        <dbReference type="EMBL" id="MFB9519122.1"/>
    </source>
</evidence>
<keyword evidence="6" id="KW-1185">Reference proteome</keyword>
<evidence type="ECO:0000256" key="1">
    <source>
        <dbReference type="ARBA" id="ARBA00023015"/>
    </source>
</evidence>
<protein>
    <submittedName>
        <fullName evidence="5">MarR family winged helix-turn-helix transcriptional regulator</fullName>
    </submittedName>
</protein>
<reference evidence="5 6" key="1">
    <citation type="submission" date="2024-09" db="EMBL/GenBank/DDBJ databases">
        <authorList>
            <person name="Sun Q."/>
            <person name="Mori K."/>
        </authorList>
    </citation>
    <scope>NUCLEOTIDE SEQUENCE [LARGE SCALE GENOMIC DNA]</scope>
    <source>
        <strain evidence="5 6">JCM 4362</strain>
    </source>
</reference>
<dbReference type="PROSITE" id="PS01117">
    <property type="entry name" value="HTH_MARR_1"/>
    <property type="match status" value="1"/>
</dbReference>
<dbReference type="InterPro" id="IPR023187">
    <property type="entry name" value="Tscrpt_reg_MarR-type_CS"/>
</dbReference>
<dbReference type="Gene3D" id="1.10.10.10">
    <property type="entry name" value="Winged helix-like DNA-binding domain superfamily/Winged helix DNA-binding domain"/>
    <property type="match status" value="1"/>
</dbReference>
<dbReference type="Proteomes" id="UP001589718">
    <property type="component" value="Unassembled WGS sequence"/>
</dbReference>
<comment type="caution">
    <text evidence="5">The sequence shown here is derived from an EMBL/GenBank/DDBJ whole genome shotgun (WGS) entry which is preliminary data.</text>
</comment>
<dbReference type="InterPro" id="IPR036388">
    <property type="entry name" value="WH-like_DNA-bd_sf"/>
</dbReference>
<dbReference type="InterPro" id="IPR039422">
    <property type="entry name" value="MarR/SlyA-like"/>
</dbReference>
<keyword evidence="1" id="KW-0805">Transcription regulation</keyword>
<evidence type="ECO:0000259" key="4">
    <source>
        <dbReference type="PROSITE" id="PS50995"/>
    </source>
</evidence>
<dbReference type="PANTHER" id="PTHR33164">
    <property type="entry name" value="TRANSCRIPTIONAL REGULATOR, MARR FAMILY"/>
    <property type="match status" value="1"/>
</dbReference>
<dbReference type="RefSeq" id="WP_380836637.1">
    <property type="nucleotide sequence ID" value="NZ_BAAAXE010000001.1"/>
</dbReference>
<proteinExistence type="predicted"/>
<sequence>MIALLEVLWERGRDAVSPAPVSSSQLRVMHILERAEGINLRTLGTVLGAAPPSVSRLCDRLEALGFVKRSASLVSRREVELRLTAPGRSYLRDLRARREEALVAAVAAMPPSAREALIHGLGEFRAAVETGIVGRTWPLAGDVGPATGAHPGGTARTA</sequence>
<keyword evidence="3" id="KW-0804">Transcription</keyword>
<dbReference type="SMART" id="SM00347">
    <property type="entry name" value="HTH_MARR"/>
    <property type="match status" value="1"/>
</dbReference>
<feature type="domain" description="HTH marR-type" evidence="4">
    <location>
        <begin position="1"/>
        <end position="126"/>
    </location>
</feature>
<organism evidence="5 6">
    <name type="scientific">Streptomyces cremeus</name>
    <dbReference type="NCBI Taxonomy" id="66881"/>
    <lineage>
        <taxon>Bacteria</taxon>
        <taxon>Bacillati</taxon>
        <taxon>Actinomycetota</taxon>
        <taxon>Actinomycetes</taxon>
        <taxon>Kitasatosporales</taxon>
        <taxon>Streptomycetaceae</taxon>
        <taxon>Streptomyces</taxon>
    </lineage>
</organism>